<dbReference type="GeneID" id="20238943"/>
<evidence type="ECO:0000313" key="5">
    <source>
        <dbReference type="EMBL" id="ESO92724.1"/>
    </source>
</evidence>
<keyword evidence="6" id="KW-1185">Reference proteome</keyword>
<accession>V4BUH3</accession>
<feature type="domain" description="Ig-like" evidence="4">
    <location>
        <begin position="105"/>
        <end position="193"/>
    </location>
</feature>
<feature type="transmembrane region" description="Helical" evidence="2">
    <location>
        <begin position="125"/>
        <end position="150"/>
    </location>
</feature>
<proteinExistence type="predicted"/>
<feature type="compositionally biased region" description="Basic and acidic residues" evidence="1">
    <location>
        <begin position="82"/>
        <end position="92"/>
    </location>
</feature>
<gene>
    <name evidence="5" type="ORF">LOTGIDRAFT_162198</name>
</gene>
<dbReference type="KEGG" id="lgi:LOTGIDRAFT_162198"/>
<keyword evidence="2" id="KW-1133">Transmembrane helix</keyword>
<evidence type="ECO:0000256" key="3">
    <source>
        <dbReference type="SAM" id="SignalP"/>
    </source>
</evidence>
<keyword evidence="2" id="KW-0472">Membrane</keyword>
<evidence type="ECO:0000259" key="4">
    <source>
        <dbReference type="PROSITE" id="PS50835"/>
    </source>
</evidence>
<evidence type="ECO:0000256" key="1">
    <source>
        <dbReference type="SAM" id="MobiDB-lite"/>
    </source>
</evidence>
<dbReference type="AlphaFoldDB" id="V4BUH3"/>
<dbReference type="RefSeq" id="XP_009056414.1">
    <property type="nucleotide sequence ID" value="XM_009058166.1"/>
</dbReference>
<feature type="signal peptide" evidence="3">
    <location>
        <begin position="1"/>
        <end position="29"/>
    </location>
</feature>
<dbReference type="HOGENOM" id="CLU_1410287_0_0_1"/>
<keyword evidence="3" id="KW-0732">Signal</keyword>
<evidence type="ECO:0000313" key="6">
    <source>
        <dbReference type="Proteomes" id="UP000030746"/>
    </source>
</evidence>
<organism evidence="5 6">
    <name type="scientific">Lottia gigantea</name>
    <name type="common">Giant owl limpet</name>
    <dbReference type="NCBI Taxonomy" id="225164"/>
    <lineage>
        <taxon>Eukaryota</taxon>
        <taxon>Metazoa</taxon>
        <taxon>Spiralia</taxon>
        <taxon>Lophotrochozoa</taxon>
        <taxon>Mollusca</taxon>
        <taxon>Gastropoda</taxon>
        <taxon>Patellogastropoda</taxon>
        <taxon>Lottioidea</taxon>
        <taxon>Lottiidae</taxon>
        <taxon>Lottia</taxon>
    </lineage>
</organism>
<dbReference type="EMBL" id="KB202014">
    <property type="protein sequence ID" value="ESO92724.1"/>
    <property type="molecule type" value="Genomic_DNA"/>
</dbReference>
<name>V4BUH3_LOTGI</name>
<dbReference type="CTD" id="20238943"/>
<keyword evidence="2" id="KW-0812">Transmembrane</keyword>
<protein>
    <recommendedName>
        <fullName evidence="4">Ig-like domain-containing protein</fullName>
    </recommendedName>
</protein>
<dbReference type="InterPro" id="IPR007110">
    <property type="entry name" value="Ig-like_dom"/>
</dbReference>
<sequence length="193" mass="20513">MTFSNIIPGITAWFNYKLLLCMFSGEVLGDLTLQRLIDEASRSNTNIEEIKKDVIEPSSTDTGSDSGTGTGTNTGTISDKPNSAKESPKTENKTTTAPVPGKAQPQVQSKGGGDVGQNASPFSGVLFIVIVAACSVAGLVGLIMAGVCWFNRPSCKWVQIIRERSMPRGIAKDRLVEPAGSLTVNLSNYPCKM</sequence>
<dbReference type="Proteomes" id="UP000030746">
    <property type="component" value="Unassembled WGS sequence"/>
</dbReference>
<evidence type="ECO:0000256" key="2">
    <source>
        <dbReference type="SAM" id="Phobius"/>
    </source>
</evidence>
<feature type="chain" id="PRO_5004718361" description="Ig-like domain-containing protein" evidence="3">
    <location>
        <begin position="30"/>
        <end position="193"/>
    </location>
</feature>
<reference evidence="5 6" key="1">
    <citation type="journal article" date="2013" name="Nature">
        <title>Insights into bilaterian evolution from three spiralian genomes.</title>
        <authorList>
            <person name="Simakov O."/>
            <person name="Marletaz F."/>
            <person name="Cho S.J."/>
            <person name="Edsinger-Gonzales E."/>
            <person name="Havlak P."/>
            <person name="Hellsten U."/>
            <person name="Kuo D.H."/>
            <person name="Larsson T."/>
            <person name="Lv J."/>
            <person name="Arendt D."/>
            <person name="Savage R."/>
            <person name="Osoegawa K."/>
            <person name="de Jong P."/>
            <person name="Grimwood J."/>
            <person name="Chapman J.A."/>
            <person name="Shapiro H."/>
            <person name="Aerts A."/>
            <person name="Otillar R.P."/>
            <person name="Terry A.Y."/>
            <person name="Boore J.L."/>
            <person name="Grigoriev I.V."/>
            <person name="Lindberg D.R."/>
            <person name="Seaver E.C."/>
            <person name="Weisblat D.A."/>
            <person name="Putnam N.H."/>
            <person name="Rokhsar D.S."/>
        </authorList>
    </citation>
    <scope>NUCLEOTIDE SEQUENCE [LARGE SCALE GENOMIC DNA]</scope>
</reference>
<feature type="region of interest" description="Disordered" evidence="1">
    <location>
        <begin position="48"/>
        <end position="115"/>
    </location>
</feature>
<dbReference type="PROSITE" id="PS50835">
    <property type="entry name" value="IG_LIKE"/>
    <property type="match status" value="1"/>
</dbReference>